<feature type="binding site" evidence="5">
    <location>
        <begin position="226"/>
        <end position="229"/>
    </location>
    <ligand>
        <name>pyridoxal 5'-phosphate</name>
        <dbReference type="ChEBI" id="CHEBI:597326"/>
    </ligand>
</feature>
<feature type="binding site" evidence="5">
    <location>
        <position position="284"/>
    </location>
    <ligand>
        <name>pyridoxal 5'-phosphate</name>
        <dbReference type="ChEBI" id="CHEBI:597326"/>
    </ligand>
</feature>
<keyword evidence="4 5" id="KW-0663">Pyridoxal phosphate</keyword>
<comment type="subcellular location">
    <subcellularLocation>
        <location evidence="5">Cytoplasm</location>
    </subcellularLocation>
</comment>
<feature type="modified residue" description="N6-(pyridoxal phosphate)lysine" evidence="5">
    <location>
        <position position="255"/>
    </location>
</feature>
<name>A0A7X3IMD2_9BACL</name>
<dbReference type="InterPro" id="IPR004636">
    <property type="entry name" value="AcOrn/SuccOrn_fam"/>
</dbReference>
<evidence type="ECO:0000313" key="7">
    <source>
        <dbReference type="Proteomes" id="UP000460318"/>
    </source>
</evidence>
<evidence type="ECO:0000256" key="5">
    <source>
        <dbReference type="HAMAP-Rule" id="MF_01107"/>
    </source>
</evidence>
<dbReference type="Gene3D" id="3.90.1150.10">
    <property type="entry name" value="Aspartate Aminotransferase, domain 1"/>
    <property type="match status" value="1"/>
</dbReference>
<comment type="catalytic activity">
    <reaction evidence="5">
        <text>N(2)-acetyl-L-ornithine + 2-oxoglutarate = N-acetyl-L-glutamate 5-semialdehyde + L-glutamate</text>
        <dbReference type="Rhea" id="RHEA:18049"/>
        <dbReference type="ChEBI" id="CHEBI:16810"/>
        <dbReference type="ChEBI" id="CHEBI:29123"/>
        <dbReference type="ChEBI" id="CHEBI:29985"/>
        <dbReference type="ChEBI" id="CHEBI:57805"/>
        <dbReference type="EC" id="2.6.1.11"/>
    </reaction>
</comment>
<dbReference type="Pfam" id="PF00202">
    <property type="entry name" value="Aminotran_3"/>
    <property type="match status" value="1"/>
</dbReference>
<dbReference type="EMBL" id="WUBI01000004">
    <property type="protein sequence ID" value="MWV46638.1"/>
    <property type="molecule type" value="Genomic_DNA"/>
</dbReference>
<dbReference type="GO" id="GO:0005737">
    <property type="term" value="C:cytoplasm"/>
    <property type="evidence" value="ECO:0007669"/>
    <property type="project" value="UniProtKB-SubCell"/>
</dbReference>
<dbReference type="CDD" id="cd00610">
    <property type="entry name" value="OAT_like"/>
    <property type="match status" value="1"/>
</dbReference>
<keyword evidence="5" id="KW-0055">Arginine biosynthesis</keyword>
<comment type="subunit">
    <text evidence="5">Homodimer.</text>
</comment>
<comment type="similarity">
    <text evidence="5">Belongs to the class-III pyridoxal-phosphate-dependent aminotransferase family. ArgD subfamily.</text>
</comment>
<sequence length="405" mass="43537">MTGVISMSNPAGQSSSLFPNYARYSINLVKGQGSWLWDDQGNKYLDFMSGIAVTNLGHAPEKVKAKLKNQLDELWHVSNLFQIPNQEKAASLLTANSCADAVFFCNSGAEANEAAIKLARRYHQKIQNNGRFEIITFIQSFHGRTLATLTATGQDKVKDGFLPLPAGFKNVPLHDLDALKAAITDKTAAIMLELVLAEGGVLPVEAEFVQAVKALCEEHGLLLILDEVQTGMGRTGKLFAHEHYGIEPDIFTLAKGIASGFPAGAMLGKAFLRDAFSAGSHGSTFGGTPIATAAIIATIETMLEDQLPQRADEMGAYLQEQLAEKLAGIPHVKAIRGLGLLIGIECAEPVSDLVIEGQKRGLLFITAGPNVIRLLPNLYVSKEEIDQAVSIIADVIHDHTAIKKA</sequence>
<organism evidence="6 7">
    <name type="scientific">Paenibacillus dendrobii</name>
    <dbReference type="NCBI Taxonomy" id="2691084"/>
    <lineage>
        <taxon>Bacteria</taxon>
        <taxon>Bacillati</taxon>
        <taxon>Bacillota</taxon>
        <taxon>Bacilli</taxon>
        <taxon>Bacillales</taxon>
        <taxon>Paenibacillaceae</taxon>
        <taxon>Paenibacillus</taxon>
    </lineage>
</organism>
<comment type="cofactor">
    <cofactor evidence="5">
        <name>pyridoxal 5'-phosphate</name>
        <dbReference type="ChEBI" id="CHEBI:597326"/>
    </cofactor>
    <text evidence="5">Binds 1 pyridoxal phosphate per subunit.</text>
</comment>
<dbReference type="AlphaFoldDB" id="A0A7X3IMD2"/>
<dbReference type="EC" id="2.6.1.11" evidence="5"/>
<dbReference type="PROSITE" id="PS00600">
    <property type="entry name" value="AA_TRANSFER_CLASS_3"/>
    <property type="match status" value="1"/>
</dbReference>
<evidence type="ECO:0000256" key="2">
    <source>
        <dbReference type="ARBA" id="ARBA00022605"/>
    </source>
</evidence>
<dbReference type="InterPro" id="IPR015421">
    <property type="entry name" value="PyrdxlP-dep_Trfase_major"/>
</dbReference>
<dbReference type="PIRSF" id="PIRSF000521">
    <property type="entry name" value="Transaminase_4ab_Lys_Orn"/>
    <property type="match status" value="1"/>
</dbReference>
<dbReference type="Proteomes" id="UP000460318">
    <property type="component" value="Unassembled WGS sequence"/>
</dbReference>
<keyword evidence="2 5" id="KW-0028">Amino-acid biosynthesis</keyword>
<dbReference type="GO" id="GO:0042802">
    <property type="term" value="F:identical protein binding"/>
    <property type="evidence" value="ECO:0007669"/>
    <property type="project" value="TreeGrafter"/>
</dbReference>
<feature type="binding site" evidence="5">
    <location>
        <position position="144"/>
    </location>
    <ligand>
        <name>N(2)-acetyl-L-ornithine</name>
        <dbReference type="ChEBI" id="CHEBI:57805"/>
    </ligand>
</feature>
<dbReference type="NCBIfam" id="NF002797">
    <property type="entry name" value="PRK02936.1"/>
    <property type="match status" value="1"/>
</dbReference>
<dbReference type="SUPFAM" id="SSF53383">
    <property type="entry name" value="PLP-dependent transferases"/>
    <property type="match status" value="1"/>
</dbReference>
<keyword evidence="3 5" id="KW-0808">Transferase</keyword>
<dbReference type="InterPro" id="IPR015424">
    <property type="entry name" value="PyrdxlP-dep_Trfase"/>
</dbReference>
<gene>
    <name evidence="5" type="primary">argD</name>
    <name evidence="6" type="ORF">GRF59_23805</name>
</gene>
<dbReference type="InterPro" id="IPR005814">
    <property type="entry name" value="Aminotrans_3"/>
</dbReference>
<evidence type="ECO:0000313" key="6">
    <source>
        <dbReference type="EMBL" id="MWV46638.1"/>
    </source>
</evidence>
<evidence type="ECO:0000256" key="1">
    <source>
        <dbReference type="ARBA" id="ARBA00022576"/>
    </source>
</evidence>
<dbReference type="InterPro" id="IPR049704">
    <property type="entry name" value="Aminotrans_3_PPA_site"/>
</dbReference>
<comment type="miscellaneous">
    <text evidence="5">May also have succinyldiaminopimelate aminotransferase activity, thus carrying out the corresponding step in lysine biosynthesis.</text>
</comment>
<keyword evidence="5" id="KW-0963">Cytoplasm</keyword>
<dbReference type="NCBIfam" id="TIGR00707">
    <property type="entry name" value="argD"/>
    <property type="match status" value="1"/>
</dbReference>
<proteinExistence type="inferred from homology"/>
<keyword evidence="7" id="KW-1185">Reference proteome</keyword>
<dbReference type="Gene3D" id="3.40.640.10">
    <property type="entry name" value="Type I PLP-dependent aspartate aminotransferase-like (Major domain)"/>
    <property type="match status" value="1"/>
</dbReference>
<protein>
    <recommendedName>
        <fullName evidence="5">Acetylornithine aminotransferase</fullName>
        <shortName evidence="5">ACOAT</shortName>
        <ecNumber evidence="5">2.6.1.11</ecNumber>
    </recommendedName>
</protein>
<dbReference type="HAMAP" id="MF_01107">
    <property type="entry name" value="ArgD_aminotrans_3"/>
    <property type="match status" value="1"/>
</dbReference>
<dbReference type="PANTHER" id="PTHR11986">
    <property type="entry name" value="AMINOTRANSFERASE CLASS III"/>
    <property type="match status" value="1"/>
</dbReference>
<reference evidence="6 7" key="1">
    <citation type="submission" date="2019-12" db="EMBL/GenBank/DDBJ databases">
        <title>Paenibacillus sp. nov., an endophytic bacterium isolated from the stem of Dendrobium.</title>
        <authorList>
            <person name="Zhao R."/>
        </authorList>
    </citation>
    <scope>NUCLEOTIDE SEQUENCE [LARGE SCALE GENOMIC DNA]</scope>
    <source>
        <strain evidence="6 7">HJL G12</strain>
    </source>
</reference>
<dbReference type="FunFam" id="3.40.640.10:FF:000004">
    <property type="entry name" value="Acetylornithine aminotransferase"/>
    <property type="match status" value="1"/>
</dbReference>
<dbReference type="InterPro" id="IPR015422">
    <property type="entry name" value="PyrdxlP-dep_Trfase_small"/>
</dbReference>
<dbReference type="GO" id="GO:0006526">
    <property type="term" value="P:L-arginine biosynthetic process"/>
    <property type="evidence" value="ECO:0007669"/>
    <property type="project" value="UniProtKB-UniRule"/>
</dbReference>
<comment type="caution">
    <text evidence="6">The sequence shown here is derived from an EMBL/GenBank/DDBJ whole genome shotgun (WGS) entry which is preliminary data.</text>
</comment>
<evidence type="ECO:0000256" key="4">
    <source>
        <dbReference type="ARBA" id="ARBA00022898"/>
    </source>
</evidence>
<feature type="binding site" evidence="5">
    <location>
        <position position="283"/>
    </location>
    <ligand>
        <name>N(2)-acetyl-L-ornithine</name>
        <dbReference type="ChEBI" id="CHEBI:57805"/>
    </ligand>
</feature>
<dbReference type="GO" id="GO:0003992">
    <property type="term" value="F:N2-acetyl-L-ornithine:2-oxoglutarate 5-aminotransferase activity"/>
    <property type="evidence" value="ECO:0007669"/>
    <property type="project" value="UniProtKB-UniRule"/>
</dbReference>
<comment type="pathway">
    <text evidence="5">Amino-acid biosynthesis; L-arginine biosynthesis; N(2)-acetyl-L-ornithine from L-glutamate: step 4/4.</text>
</comment>
<dbReference type="PANTHER" id="PTHR11986:SF79">
    <property type="entry name" value="ACETYLORNITHINE AMINOTRANSFERASE, MITOCHONDRIAL"/>
    <property type="match status" value="1"/>
</dbReference>
<keyword evidence="1 5" id="KW-0032">Aminotransferase</keyword>
<dbReference type="InterPro" id="IPR050103">
    <property type="entry name" value="Class-III_PLP-dep_AT"/>
</dbReference>
<feature type="binding site" evidence="5">
    <location>
        <position position="141"/>
    </location>
    <ligand>
        <name>pyridoxal 5'-phosphate</name>
        <dbReference type="ChEBI" id="CHEBI:597326"/>
    </ligand>
</feature>
<evidence type="ECO:0000256" key="3">
    <source>
        <dbReference type="ARBA" id="ARBA00022679"/>
    </source>
</evidence>
<accession>A0A7X3IMD2</accession>
<dbReference type="GO" id="GO:0030170">
    <property type="term" value="F:pyridoxal phosphate binding"/>
    <property type="evidence" value="ECO:0007669"/>
    <property type="project" value="InterPro"/>
</dbReference>
<dbReference type="NCBIfam" id="NF002325">
    <property type="entry name" value="PRK01278.1"/>
    <property type="match status" value="1"/>
</dbReference>
<feature type="binding site" evidence="5">
    <location>
        <begin position="108"/>
        <end position="109"/>
    </location>
    <ligand>
        <name>pyridoxal 5'-phosphate</name>
        <dbReference type="ChEBI" id="CHEBI:597326"/>
    </ligand>
</feature>
<dbReference type="UniPathway" id="UPA00068">
    <property type="reaction ID" value="UER00109"/>
</dbReference>